<dbReference type="Proteomes" id="UP000184001">
    <property type="component" value="Unassembled WGS sequence"/>
</dbReference>
<evidence type="ECO:0000313" key="2">
    <source>
        <dbReference type="EMBL" id="SHJ45474.1"/>
    </source>
</evidence>
<sequence length="220" mass="25130">MKQSQVIHAGQGFYTKPVLSLYDIWVLGISNSFIWRCPTKHLRYHFRKHVSLNHLDVGVGTGYFLDKCLLEQKRRLALLDANSTCLDTAAARVKRFKPEVYQADILAPLNLPCNKFDSISINALFHCLPGAIKEKAVILDTLSEYLYDGGKIFGSTILSHGVRQNFAAQKFMAFYNKKRIFSNTRDYRNGLREELESRFSNVKIEVKGCIAMFSARKGER</sequence>
<dbReference type="Gene3D" id="3.40.50.150">
    <property type="entry name" value="Vaccinia Virus protein VP39"/>
    <property type="match status" value="1"/>
</dbReference>
<dbReference type="CDD" id="cd02440">
    <property type="entry name" value="AdoMet_MTases"/>
    <property type="match status" value="1"/>
</dbReference>
<dbReference type="Pfam" id="PF08242">
    <property type="entry name" value="Methyltransf_12"/>
    <property type="match status" value="1"/>
</dbReference>
<organism evidence="2 3">
    <name type="scientific">Halodesulfovibrio aestuarii</name>
    <dbReference type="NCBI Taxonomy" id="126333"/>
    <lineage>
        <taxon>Bacteria</taxon>
        <taxon>Pseudomonadati</taxon>
        <taxon>Thermodesulfobacteriota</taxon>
        <taxon>Desulfovibrionia</taxon>
        <taxon>Desulfovibrionales</taxon>
        <taxon>Desulfovibrionaceae</taxon>
        <taxon>Halodesulfovibrio</taxon>
    </lineage>
</organism>
<dbReference type="GO" id="GO:0032259">
    <property type="term" value="P:methylation"/>
    <property type="evidence" value="ECO:0007669"/>
    <property type="project" value="UniProtKB-KW"/>
</dbReference>
<keyword evidence="2" id="KW-0808">Transferase</keyword>
<dbReference type="InterPro" id="IPR029063">
    <property type="entry name" value="SAM-dependent_MTases_sf"/>
</dbReference>
<evidence type="ECO:0000313" key="3">
    <source>
        <dbReference type="Proteomes" id="UP000184001"/>
    </source>
</evidence>
<dbReference type="AlphaFoldDB" id="A0A8G2F8K5"/>
<feature type="domain" description="Methyltransferase type 12" evidence="1">
    <location>
        <begin position="55"/>
        <end position="152"/>
    </location>
</feature>
<dbReference type="EMBL" id="FQZR01000006">
    <property type="protein sequence ID" value="SHJ45474.1"/>
    <property type="molecule type" value="Genomic_DNA"/>
</dbReference>
<dbReference type="RefSeq" id="WP_019999701.1">
    <property type="nucleotide sequence ID" value="NZ_CP192217.1"/>
</dbReference>
<dbReference type="GO" id="GO:0008168">
    <property type="term" value="F:methyltransferase activity"/>
    <property type="evidence" value="ECO:0007669"/>
    <property type="project" value="UniProtKB-KW"/>
</dbReference>
<evidence type="ECO:0000259" key="1">
    <source>
        <dbReference type="Pfam" id="PF08242"/>
    </source>
</evidence>
<name>A0A8G2F8K5_9BACT</name>
<accession>A0A8G2F8K5</accession>
<keyword evidence="2" id="KW-0489">Methyltransferase</keyword>
<protein>
    <submittedName>
        <fullName evidence="2">Methyltransferase domain-containing protein</fullName>
    </submittedName>
</protein>
<proteinExistence type="predicted"/>
<dbReference type="InterPro" id="IPR016584">
    <property type="entry name" value="MeTrfase_VrtF"/>
</dbReference>
<dbReference type="SUPFAM" id="SSF53335">
    <property type="entry name" value="S-adenosyl-L-methionine-dependent methyltransferases"/>
    <property type="match status" value="1"/>
</dbReference>
<dbReference type="InterPro" id="IPR013217">
    <property type="entry name" value="Methyltransf_12"/>
</dbReference>
<comment type="caution">
    <text evidence="2">The sequence shown here is derived from an EMBL/GenBank/DDBJ whole genome shotgun (WGS) entry which is preliminary data.</text>
</comment>
<dbReference type="PIRSF" id="PIRSF011491">
    <property type="entry name" value="Mtase_YbcY_prd"/>
    <property type="match status" value="1"/>
</dbReference>
<gene>
    <name evidence="2" type="ORF">SAMN05660830_02459</name>
</gene>
<reference evidence="2 3" key="1">
    <citation type="submission" date="2016-11" db="EMBL/GenBank/DDBJ databases">
        <authorList>
            <person name="Varghese N."/>
            <person name="Submissions S."/>
        </authorList>
    </citation>
    <scope>NUCLEOTIDE SEQUENCE [LARGE SCALE GENOMIC DNA]</scope>
    <source>
        <strain evidence="2 3">DSM 17919</strain>
    </source>
</reference>